<organism evidence="7 8">
    <name type="scientific">Fusarium poae</name>
    <dbReference type="NCBI Taxonomy" id="36050"/>
    <lineage>
        <taxon>Eukaryota</taxon>
        <taxon>Fungi</taxon>
        <taxon>Dikarya</taxon>
        <taxon>Ascomycota</taxon>
        <taxon>Pezizomycotina</taxon>
        <taxon>Sordariomycetes</taxon>
        <taxon>Hypocreomycetidae</taxon>
        <taxon>Hypocreales</taxon>
        <taxon>Nectriaceae</taxon>
        <taxon>Fusarium</taxon>
    </lineage>
</organism>
<name>A0A1B8AUR7_FUSPO</name>
<dbReference type="Proteomes" id="UP000091967">
    <property type="component" value="Unassembled WGS sequence"/>
</dbReference>
<sequence length="377" mass="42883">MINKEVPTAVNHIPEYVHHGPQSNLFIDYLYKAAGTARVSALAKNVTSSEDATTCIMATFLCRYSNEIQQFFQMMYVAGETQDVSVETLTMVEQIVHEQIRHLLSIANEIAGRRRKRTIDIDDIIFQIRHDTNRVARIQRLLRWRAIRRDAKKTNRDAGGDGDADVDMDDEDFSEDPLESPPTEEAAGKKTEPAAGILPWDMEYFYSIVPPGGETNETLLNKAGDVSLESLRWADEITKNMSKQEYDRWAMYRKASFTTRKTKRFQQWAGIGVIARVVKKSDTLEIIGFLAVEMVKRLTDIALTIQAQDLAAFKRRNGQCAAAVGSRRHGLFVPVDTDRPPINVEHIRRAFDETQMKPKKKRVRLNRTAGTRTLVLI</sequence>
<feature type="region of interest" description="Disordered" evidence="6">
    <location>
        <begin position="153"/>
        <end position="192"/>
    </location>
</feature>
<gene>
    <name evidence="7" type="ORF">FPOA_04834</name>
</gene>
<accession>A0A1B8AUR7</accession>
<dbReference type="InterPro" id="IPR003195">
    <property type="entry name" value="TFIID_TAF13"/>
</dbReference>
<keyword evidence="2" id="KW-0805">Transcription regulation</keyword>
<evidence type="ECO:0000256" key="4">
    <source>
        <dbReference type="ARBA" id="ARBA00023242"/>
    </source>
</evidence>
<evidence type="ECO:0000256" key="2">
    <source>
        <dbReference type="ARBA" id="ARBA00023015"/>
    </source>
</evidence>
<evidence type="ECO:0000313" key="8">
    <source>
        <dbReference type="Proteomes" id="UP000091967"/>
    </source>
</evidence>
<keyword evidence="8" id="KW-1185">Reference proteome</keyword>
<dbReference type="EMBL" id="LYXU01000002">
    <property type="protein sequence ID" value="OBS24288.1"/>
    <property type="molecule type" value="Genomic_DNA"/>
</dbReference>
<evidence type="ECO:0000256" key="1">
    <source>
        <dbReference type="ARBA" id="ARBA00004123"/>
    </source>
</evidence>
<dbReference type="PANTHER" id="PTHR11380:SF16">
    <property type="entry name" value="TRANSCRIPTION INITIATION PROTEIN SPT3 HOMOLOG"/>
    <property type="match status" value="1"/>
</dbReference>
<feature type="compositionally biased region" description="Acidic residues" evidence="6">
    <location>
        <begin position="160"/>
        <end position="178"/>
    </location>
</feature>
<dbReference type="GO" id="GO:0003712">
    <property type="term" value="F:transcription coregulator activity"/>
    <property type="evidence" value="ECO:0007669"/>
    <property type="project" value="TreeGrafter"/>
</dbReference>
<reference evidence="7 8" key="1">
    <citation type="submission" date="2016-06" db="EMBL/GenBank/DDBJ databases">
        <title>Living apart together: crosstalk between the core and supernumerary genomes in a fungal plant pathogen.</title>
        <authorList>
            <person name="Vanheule A."/>
            <person name="Audenaert K."/>
            <person name="Warris S."/>
            <person name="Van De Geest H."/>
            <person name="Schijlen E."/>
            <person name="Hofte M."/>
            <person name="De Saeger S."/>
            <person name="Haesaert G."/>
            <person name="Waalwijk C."/>
            <person name="Van Der Lee T."/>
        </authorList>
    </citation>
    <scope>NUCLEOTIDE SEQUENCE [LARGE SCALE GENOMIC DNA]</scope>
    <source>
        <strain evidence="7 8">2516</strain>
    </source>
</reference>
<keyword evidence="4" id="KW-0539">Nucleus</keyword>
<dbReference type="OMA" id="ALMPWDE"/>
<evidence type="ECO:0000313" key="7">
    <source>
        <dbReference type="EMBL" id="OBS24288.1"/>
    </source>
</evidence>
<evidence type="ECO:0000256" key="6">
    <source>
        <dbReference type="SAM" id="MobiDB-lite"/>
    </source>
</evidence>
<dbReference type="GO" id="GO:0046982">
    <property type="term" value="F:protein heterodimerization activity"/>
    <property type="evidence" value="ECO:0007669"/>
    <property type="project" value="InterPro"/>
</dbReference>
<comment type="similarity">
    <text evidence="5">Belongs to the SPT3 family.</text>
</comment>
<dbReference type="AlphaFoldDB" id="A0A1B8AUR7"/>
<dbReference type="STRING" id="36050.A0A1B8AUR7"/>
<evidence type="ECO:0000256" key="3">
    <source>
        <dbReference type="ARBA" id="ARBA00023163"/>
    </source>
</evidence>
<dbReference type="Pfam" id="PF02269">
    <property type="entry name" value="TFIID-18kDa"/>
    <property type="match status" value="1"/>
</dbReference>
<dbReference type="SUPFAM" id="SSF47113">
    <property type="entry name" value="Histone-fold"/>
    <property type="match status" value="2"/>
</dbReference>
<dbReference type="PANTHER" id="PTHR11380">
    <property type="entry name" value="TRANSCRIPTION INITIATION FACTOR TFIID/SUPT3-RELATED"/>
    <property type="match status" value="1"/>
</dbReference>
<dbReference type="InterPro" id="IPR009072">
    <property type="entry name" value="Histone-fold"/>
</dbReference>
<comment type="subcellular location">
    <subcellularLocation>
        <location evidence="1">Nucleus</location>
    </subcellularLocation>
</comment>
<keyword evidence="3" id="KW-0804">Transcription</keyword>
<dbReference type="GO" id="GO:0005634">
    <property type="term" value="C:nucleus"/>
    <property type="evidence" value="ECO:0007669"/>
    <property type="project" value="UniProtKB-SubCell"/>
</dbReference>
<protein>
    <submittedName>
        <fullName evidence="7">Uncharacterized protein</fullName>
    </submittedName>
</protein>
<comment type="caution">
    <text evidence="7">The sequence shown here is derived from an EMBL/GenBank/DDBJ whole genome shotgun (WGS) entry which is preliminary data.</text>
</comment>
<dbReference type="GO" id="GO:0006366">
    <property type="term" value="P:transcription by RNA polymerase II"/>
    <property type="evidence" value="ECO:0007669"/>
    <property type="project" value="InterPro"/>
</dbReference>
<dbReference type="CDD" id="cd22926">
    <property type="entry name" value="HFD_SPT3"/>
    <property type="match status" value="1"/>
</dbReference>
<dbReference type="GO" id="GO:0000124">
    <property type="term" value="C:SAGA complex"/>
    <property type="evidence" value="ECO:0007669"/>
    <property type="project" value="TreeGrafter"/>
</dbReference>
<evidence type="ECO:0000256" key="5">
    <source>
        <dbReference type="ARBA" id="ARBA00061274"/>
    </source>
</evidence>
<proteinExistence type="inferred from homology"/>